<name>A0A5M6ILZ2_9PROT</name>
<comment type="subcellular location">
    <subcellularLocation>
        <location evidence="1">Periplasm</location>
    </subcellularLocation>
</comment>
<dbReference type="GO" id="GO:0042597">
    <property type="term" value="C:periplasmic space"/>
    <property type="evidence" value="ECO:0007669"/>
    <property type="project" value="UniProtKB-SubCell"/>
</dbReference>
<keyword evidence="7" id="KW-1185">Reference proteome</keyword>
<protein>
    <submittedName>
        <fullName evidence="6">ABC transporter substrate-binding protein</fullName>
    </submittedName>
</protein>
<reference evidence="6 7" key="1">
    <citation type="submission" date="2019-09" db="EMBL/GenBank/DDBJ databases">
        <title>Genome sequence of Rhodovastum atsumiense, a diverse member of the Acetobacteraceae family of non-sulfur purple photosynthetic bacteria.</title>
        <authorList>
            <person name="Meyer T."/>
            <person name="Kyndt J."/>
        </authorList>
    </citation>
    <scope>NUCLEOTIDE SEQUENCE [LARGE SCALE GENOMIC DNA]</scope>
    <source>
        <strain evidence="6 7">DSM 21279</strain>
    </source>
</reference>
<dbReference type="Pfam" id="PF09084">
    <property type="entry name" value="NMT1"/>
    <property type="match status" value="1"/>
</dbReference>
<dbReference type="PANTHER" id="PTHR30024:SF47">
    <property type="entry name" value="TAURINE-BINDING PERIPLASMIC PROTEIN"/>
    <property type="match status" value="1"/>
</dbReference>
<proteinExistence type="inferred from homology"/>
<dbReference type="RefSeq" id="WP_150045258.1">
    <property type="nucleotide sequence ID" value="NZ_OW485601.1"/>
</dbReference>
<dbReference type="SUPFAM" id="SSF53850">
    <property type="entry name" value="Periplasmic binding protein-like II"/>
    <property type="match status" value="1"/>
</dbReference>
<evidence type="ECO:0000313" key="6">
    <source>
        <dbReference type="EMBL" id="KAA5608568.1"/>
    </source>
</evidence>
<dbReference type="InterPro" id="IPR015168">
    <property type="entry name" value="SsuA/THI5"/>
</dbReference>
<dbReference type="Proteomes" id="UP000325255">
    <property type="component" value="Unassembled WGS sequence"/>
</dbReference>
<dbReference type="EMBL" id="VWPK01000077">
    <property type="protein sequence ID" value="KAA5608568.1"/>
    <property type="molecule type" value="Genomic_DNA"/>
</dbReference>
<keyword evidence="3 4" id="KW-0732">Signal</keyword>
<comment type="caution">
    <text evidence="6">The sequence shown here is derived from an EMBL/GenBank/DDBJ whole genome shotgun (WGS) entry which is preliminary data.</text>
</comment>
<organism evidence="6 7">
    <name type="scientific">Rhodovastum atsumiense</name>
    <dbReference type="NCBI Taxonomy" id="504468"/>
    <lineage>
        <taxon>Bacteria</taxon>
        <taxon>Pseudomonadati</taxon>
        <taxon>Pseudomonadota</taxon>
        <taxon>Alphaproteobacteria</taxon>
        <taxon>Acetobacterales</taxon>
        <taxon>Acetobacteraceae</taxon>
        <taxon>Rhodovastum</taxon>
    </lineage>
</organism>
<feature type="chain" id="PRO_5024350984" evidence="4">
    <location>
        <begin position="40"/>
        <end position="336"/>
    </location>
</feature>
<dbReference type="OrthoDB" id="8877897at2"/>
<evidence type="ECO:0000256" key="3">
    <source>
        <dbReference type="ARBA" id="ARBA00022729"/>
    </source>
</evidence>
<dbReference type="InterPro" id="IPR001638">
    <property type="entry name" value="Solute-binding_3/MltF_N"/>
</dbReference>
<evidence type="ECO:0000256" key="1">
    <source>
        <dbReference type="ARBA" id="ARBA00004418"/>
    </source>
</evidence>
<dbReference type="PANTHER" id="PTHR30024">
    <property type="entry name" value="ALIPHATIC SULFONATES-BINDING PROTEIN-RELATED"/>
    <property type="match status" value="1"/>
</dbReference>
<comment type="similarity">
    <text evidence="2">Belongs to the bacterial solute-binding protein SsuA/TauA family.</text>
</comment>
<dbReference type="SMART" id="SM00062">
    <property type="entry name" value="PBPb"/>
    <property type="match status" value="1"/>
</dbReference>
<evidence type="ECO:0000259" key="5">
    <source>
        <dbReference type="SMART" id="SM00062"/>
    </source>
</evidence>
<dbReference type="Gene3D" id="3.40.190.10">
    <property type="entry name" value="Periplasmic binding protein-like II"/>
    <property type="match status" value="3"/>
</dbReference>
<accession>A0A5M6ILZ2</accession>
<sequence>MSAAAGRVQKETEGKMKLWKIAAPLALVVALLAAPAARAAGPAKPDVIRYANIPWFDPVYVADEKGWFAEEGLKIEWVGEISASQLVPAVAARSIDISNRMTPLILTARAGGAKLRIIAAGAQTTPELPHMKYLVSPQSPIRSIEDLRGKKVGINSFGACSEYVLKEYLRRNGLDKTINFVVVPDANQEQALAQGLIDVGVLHSPYYEKVVKTGAAREIFTDYAVDDGVPGMLPYFTHEDIIRTRPDVLRRFVKVLVRASDWTNKNHEEAGQIFARRRGLDLRYAGSWSYYEHGLVPNDKPVQWWIDYLVGEGQLPAGKEKARNVYTNEFNPYYKS</sequence>
<gene>
    <name evidence="6" type="ORF">F1189_28460</name>
</gene>
<feature type="signal peptide" evidence="4">
    <location>
        <begin position="1"/>
        <end position="39"/>
    </location>
</feature>
<evidence type="ECO:0000313" key="7">
    <source>
        <dbReference type="Proteomes" id="UP000325255"/>
    </source>
</evidence>
<feature type="domain" description="Solute-binding protein family 3/N-terminal" evidence="5">
    <location>
        <begin position="47"/>
        <end position="270"/>
    </location>
</feature>
<evidence type="ECO:0000256" key="2">
    <source>
        <dbReference type="ARBA" id="ARBA00010742"/>
    </source>
</evidence>
<dbReference type="AlphaFoldDB" id="A0A5M6ILZ2"/>
<evidence type="ECO:0000256" key="4">
    <source>
        <dbReference type="SAM" id="SignalP"/>
    </source>
</evidence>